<sequence>MTLPSSLQTRHRLSLTWRVIALSSLLLVGLVVLFTWLGHANLTRQFQESRHDHHERQQREIRLALQRSAENLRQLAGLAAASPRLGPPLEAGNADDVERALASQWPTLQLEAGIDEILVADTQGRTMGRWGSGHLEGGLPIQAWVQRVMNTETPITTLRCTTNCQQVAAVPVLVDGASVGLVMLSRSLADVTRQAREVSNAEVALLVTGPPESQSLLEERKLAPWNGYLLALTRQEMSLPLLQRASHLSPIGALLQRPVQLQDRGQHFELSAVRMDEDSGSRGNGYFLLISDISSQIQAINEDTRTLMGVGLVGWLAAELLLLLILLRPMARLRRIAGLLPTLASGGFDDVRAAIPATRHRLPDEIDVLEGTTLSLSRQLQKLEEEVKERGDQLAERVNELAKERDFVNSLLDTARVFIIAQDSRGRISLVNDYTRAMLDLDDPSLLGRHFVDVFEAGRPSPISTFDIPQQEERTLHTPDQHLHTIAWYHAPLPSSSDDGKSRISVGLDITERKAAEARLTWLAERDPLTELYNRRYFQDALQQALWRKSHGAVLLLDLDQFKEVNELSGHHVGDRLLREVAETLVLNLGHRGVTARLGGDEFSLLLENADADQAIQVAQHIDQLLDSLGFTAAGRRHRVTASIGIALFPSHGTTPADMMASADVAMYKAKESGIQHWHLLSRSENAKDELQERVYWVERVRSALAEDSFELMAQPIMRLEDRDVKHYEVLLRMRNADGSLVSPAAFIPVAERSGQIVKVDRWVLRHSLRLLSQVQEQGICLAVNLSGQSLHDEGLKQYLADELAASGADPHHLILEVTETAAVTDFSTARGVLQALRDLGCRTALDDFGVGFSSFHYLGQLPVDYIKIDGSFIRSLMISQESRVIVQAIADIASGFGKQAIAEFVDQEALLPILKSYGITYGQGFHLGKPAPLNQAFGFSLHSTLADQEPLPLSNSRKRE</sequence>
<dbReference type="SUPFAM" id="SSF55073">
    <property type="entry name" value="Nucleotide cyclase"/>
    <property type="match status" value="1"/>
</dbReference>
<dbReference type="AlphaFoldDB" id="A0A5R8MLF7"/>
<feature type="domain" description="EAL" evidence="4">
    <location>
        <begin position="694"/>
        <end position="945"/>
    </location>
</feature>
<dbReference type="InterPro" id="IPR052155">
    <property type="entry name" value="Biofilm_reg_signaling"/>
</dbReference>
<comment type="caution">
    <text evidence="6">The sequence shown here is derived from an EMBL/GenBank/DDBJ whole genome shotgun (WGS) entry which is preliminary data.</text>
</comment>
<gene>
    <name evidence="6" type="ORF">FEI13_02595</name>
</gene>
<keyword evidence="2" id="KW-0812">Transmembrane</keyword>
<dbReference type="EMBL" id="VBUI01000003">
    <property type="protein sequence ID" value="TLF53015.1"/>
    <property type="molecule type" value="Genomic_DNA"/>
</dbReference>
<dbReference type="SUPFAM" id="SSF55785">
    <property type="entry name" value="PYP-like sensor domain (PAS domain)"/>
    <property type="match status" value="1"/>
</dbReference>
<dbReference type="InterPro" id="IPR035965">
    <property type="entry name" value="PAS-like_dom_sf"/>
</dbReference>
<dbReference type="SMART" id="SM00267">
    <property type="entry name" value="GGDEF"/>
    <property type="match status" value="1"/>
</dbReference>
<dbReference type="CDD" id="cd01949">
    <property type="entry name" value="GGDEF"/>
    <property type="match status" value="1"/>
</dbReference>
<dbReference type="Pfam" id="PF00990">
    <property type="entry name" value="GGDEF"/>
    <property type="match status" value="1"/>
</dbReference>
<dbReference type="InterPro" id="IPR001633">
    <property type="entry name" value="EAL_dom"/>
</dbReference>
<reference evidence="6 7" key="1">
    <citation type="journal article" date="2007" name="Int. J. Syst. Evol. Microbiol.">
        <title>Halomonas saccharevitans sp. nov., Halomonas arcis sp. nov. and Halomonas subterranea sp. nov., halophilic bacteria isolated from hypersaline environments of China.</title>
        <authorList>
            <person name="Xu X.W."/>
            <person name="Wu Y.H."/>
            <person name="Zhou Z."/>
            <person name="Wang C.S."/>
            <person name="Zhou Y.G."/>
            <person name="Zhang H.B."/>
            <person name="Wang Y."/>
            <person name="Wu M."/>
        </authorList>
    </citation>
    <scope>NUCLEOTIDE SEQUENCE [LARGE SCALE GENOMIC DNA]</scope>
    <source>
        <strain evidence="6 7">TBZ3</strain>
    </source>
</reference>
<feature type="domain" description="GGDEF" evidence="5">
    <location>
        <begin position="550"/>
        <end position="683"/>
    </location>
</feature>
<dbReference type="Gene3D" id="3.20.20.450">
    <property type="entry name" value="EAL domain"/>
    <property type="match status" value="1"/>
</dbReference>
<dbReference type="PROSITE" id="PS50887">
    <property type="entry name" value="GGDEF"/>
    <property type="match status" value="1"/>
</dbReference>
<feature type="coiled-coil region" evidence="1">
    <location>
        <begin position="366"/>
        <end position="404"/>
    </location>
</feature>
<proteinExistence type="predicted"/>
<dbReference type="PROSITE" id="PS50883">
    <property type="entry name" value="EAL"/>
    <property type="match status" value="1"/>
</dbReference>
<dbReference type="CDD" id="cd01948">
    <property type="entry name" value="EAL"/>
    <property type="match status" value="1"/>
</dbReference>
<organism evidence="6 7">
    <name type="scientific">Halomonas urmiana</name>
    <dbReference type="NCBI Taxonomy" id="490901"/>
    <lineage>
        <taxon>Bacteria</taxon>
        <taxon>Pseudomonadati</taxon>
        <taxon>Pseudomonadota</taxon>
        <taxon>Gammaproteobacteria</taxon>
        <taxon>Oceanospirillales</taxon>
        <taxon>Halomonadaceae</taxon>
        <taxon>Halomonas</taxon>
    </lineage>
</organism>
<evidence type="ECO:0000256" key="2">
    <source>
        <dbReference type="SAM" id="Phobius"/>
    </source>
</evidence>
<dbReference type="RefSeq" id="WP_138179257.1">
    <property type="nucleotide sequence ID" value="NZ_VBUI01000003.1"/>
</dbReference>
<dbReference type="Gene3D" id="3.30.70.270">
    <property type="match status" value="1"/>
</dbReference>
<dbReference type="OrthoDB" id="9787514at2"/>
<keyword evidence="2" id="KW-1133">Transmembrane helix</keyword>
<evidence type="ECO:0000259" key="3">
    <source>
        <dbReference type="PROSITE" id="PS50112"/>
    </source>
</evidence>
<evidence type="ECO:0000256" key="1">
    <source>
        <dbReference type="SAM" id="Coils"/>
    </source>
</evidence>
<evidence type="ECO:0000313" key="7">
    <source>
        <dbReference type="Proteomes" id="UP000306973"/>
    </source>
</evidence>
<dbReference type="SMART" id="SM00052">
    <property type="entry name" value="EAL"/>
    <property type="match status" value="1"/>
</dbReference>
<dbReference type="PROSITE" id="PS50112">
    <property type="entry name" value="PAS"/>
    <property type="match status" value="1"/>
</dbReference>
<dbReference type="InterPro" id="IPR035919">
    <property type="entry name" value="EAL_sf"/>
</dbReference>
<dbReference type="InterPro" id="IPR029150">
    <property type="entry name" value="dCache_3"/>
</dbReference>
<dbReference type="CDD" id="cd00130">
    <property type="entry name" value="PAS"/>
    <property type="match status" value="1"/>
</dbReference>
<dbReference type="InterPro" id="IPR043128">
    <property type="entry name" value="Rev_trsase/Diguanyl_cyclase"/>
</dbReference>
<dbReference type="PANTHER" id="PTHR44757">
    <property type="entry name" value="DIGUANYLATE CYCLASE DGCP"/>
    <property type="match status" value="1"/>
</dbReference>
<dbReference type="InterPro" id="IPR000160">
    <property type="entry name" value="GGDEF_dom"/>
</dbReference>
<dbReference type="Gene3D" id="3.30.450.20">
    <property type="entry name" value="PAS domain"/>
    <property type="match status" value="1"/>
</dbReference>
<evidence type="ECO:0000259" key="5">
    <source>
        <dbReference type="PROSITE" id="PS50887"/>
    </source>
</evidence>
<keyword evidence="7" id="KW-1185">Reference proteome</keyword>
<feature type="transmembrane region" description="Helical" evidence="2">
    <location>
        <begin position="307"/>
        <end position="327"/>
    </location>
</feature>
<evidence type="ECO:0000313" key="6">
    <source>
        <dbReference type="EMBL" id="TLF53015.1"/>
    </source>
</evidence>
<keyword evidence="2" id="KW-0472">Membrane</keyword>
<keyword evidence="1" id="KW-0175">Coiled coil</keyword>
<evidence type="ECO:0000259" key="4">
    <source>
        <dbReference type="PROSITE" id="PS50883"/>
    </source>
</evidence>
<dbReference type="PANTHER" id="PTHR44757:SF2">
    <property type="entry name" value="BIOFILM ARCHITECTURE MAINTENANCE PROTEIN MBAA"/>
    <property type="match status" value="1"/>
</dbReference>
<feature type="domain" description="PAS" evidence="3">
    <location>
        <begin position="404"/>
        <end position="452"/>
    </location>
</feature>
<dbReference type="SUPFAM" id="SSF141868">
    <property type="entry name" value="EAL domain-like"/>
    <property type="match status" value="1"/>
</dbReference>
<accession>A0A5R8MLF7</accession>
<dbReference type="Pfam" id="PF00563">
    <property type="entry name" value="EAL"/>
    <property type="match status" value="1"/>
</dbReference>
<dbReference type="InterPro" id="IPR000014">
    <property type="entry name" value="PAS"/>
</dbReference>
<feature type="transmembrane region" description="Helical" evidence="2">
    <location>
        <begin position="15"/>
        <end position="37"/>
    </location>
</feature>
<dbReference type="Proteomes" id="UP000306973">
    <property type="component" value="Unassembled WGS sequence"/>
</dbReference>
<protein>
    <submittedName>
        <fullName evidence="6">EAL domain-containing protein</fullName>
    </submittedName>
</protein>
<name>A0A5R8MLF7_9GAMM</name>
<dbReference type="NCBIfam" id="TIGR00254">
    <property type="entry name" value="GGDEF"/>
    <property type="match status" value="1"/>
</dbReference>
<dbReference type="InterPro" id="IPR029787">
    <property type="entry name" value="Nucleotide_cyclase"/>
</dbReference>
<dbReference type="Pfam" id="PF14827">
    <property type="entry name" value="dCache_3"/>
    <property type="match status" value="1"/>
</dbReference>